<evidence type="ECO:0000313" key="2">
    <source>
        <dbReference type="Proteomes" id="UP000277204"/>
    </source>
</evidence>
<evidence type="ECO:0000313" key="1">
    <source>
        <dbReference type="EMBL" id="VDO49492.1"/>
    </source>
</evidence>
<keyword evidence="2" id="KW-1185">Reference proteome</keyword>
<protein>
    <submittedName>
        <fullName evidence="1">Uncharacterized protein</fullName>
    </submittedName>
</protein>
<dbReference type="AlphaFoldDB" id="A0A183LAP2"/>
<accession>A0A183LAP2</accession>
<proteinExistence type="predicted"/>
<sequence length="62" mass="6327">MMSGPAAFPLLIRLMAVLISSVAGGLTSIGRSVCAALMSGGFVGADLFKSSSKCSTHLFRCC</sequence>
<name>A0A183LAP2_9TREM</name>
<gene>
    <name evidence="1" type="ORF">SMRZ_LOCUS867</name>
</gene>
<reference evidence="1 2" key="1">
    <citation type="submission" date="2018-11" db="EMBL/GenBank/DDBJ databases">
        <authorList>
            <consortium name="Pathogen Informatics"/>
        </authorList>
    </citation>
    <scope>NUCLEOTIDE SEQUENCE [LARGE SCALE GENOMIC DNA]</scope>
    <source>
        <strain evidence="1 2">Zambia</strain>
    </source>
</reference>
<organism evidence="1 2">
    <name type="scientific">Schistosoma margrebowiei</name>
    <dbReference type="NCBI Taxonomy" id="48269"/>
    <lineage>
        <taxon>Eukaryota</taxon>
        <taxon>Metazoa</taxon>
        <taxon>Spiralia</taxon>
        <taxon>Lophotrochozoa</taxon>
        <taxon>Platyhelminthes</taxon>
        <taxon>Trematoda</taxon>
        <taxon>Digenea</taxon>
        <taxon>Strigeidida</taxon>
        <taxon>Schistosomatoidea</taxon>
        <taxon>Schistosomatidae</taxon>
        <taxon>Schistosoma</taxon>
    </lineage>
</organism>
<dbReference type="EMBL" id="UZAI01000171">
    <property type="protein sequence ID" value="VDO49492.1"/>
    <property type="molecule type" value="Genomic_DNA"/>
</dbReference>
<dbReference type="Proteomes" id="UP000277204">
    <property type="component" value="Unassembled WGS sequence"/>
</dbReference>